<name>A0A506PII1_9FLAO</name>
<evidence type="ECO:0000259" key="5">
    <source>
        <dbReference type="PROSITE" id="PS50059"/>
    </source>
</evidence>
<proteinExistence type="inferred from homology"/>
<comment type="caution">
    <text evidence="6">The sequence shown here is derived from an EMBL/GenBank/DDBJ whole genome shotgun (WGS) entry which is preliminary data.</text>
</comment>
<dbReference type="PROSITE" id="PS50059">
    <property type="entry name" value="FKBP_PPIASE"/>
    <property type="match status" value="1"/>
</dbReference>
<keyword evidence="7" id="KW-1185">Reference proteome</keyword>
<dbReference type="PROSITE" id="PS51257">
    <property type="entry name" value="PROKAR_LIPOPROTEIN"/>
    <property type="match status" value="1"/>
</dbReference>
<dbReference type="SUPFAM" id="SSF54534">
    <property type="entry name" value="FKBP-like"/>
    <property type="match status" value="1"/>
</dbReference>
<feature type="domain" description="PPIase FKBP-type" evidence="5">
    <location>
        <begin position="89"/>
        <end position="176"/>
    </location>
</feature>
<dbReference type="OrthoDB" id="1093155at2"/>
<gene>
    <name evidence="6" type="primary">gldI</name>
    <name evidence="6" type="ORF">FJ651_11315</name>
</gene>
<dbReference type="RefSeq" id="WP_140990634.1">
    <property type="nucleotide sequence ID" value="NZ_VHIQ01000005.1"/>
</dbReference>
<dbReference type="AlphaFoldDB" id="A0A506PII1"/>
<reference evidence="6 7" key="1">
    <citation type="submission" date="2019-06" db="EMBL/GenBank/DDBJ databases">
        <title>Flavobacteriaceae Paucihalobacterium erythroidium CWB-1, complete genome.</title>
        <authorList>
            <person name="Wu S."/>
        </authorList>
    </citation>
    <scope>NUCLEOTIDE SEQUENCE [LARGE SCALE GENOMIC DNA]</scope>
    <source>
        <strain evidence="6 7">CWB-1</strain>
    </source>
</reference>
<dbReference type="InterPro" id="IPR001179">
    <property type="entry name" value="PPIase_FKBP_dom"/>
</dbReference>
<dbReference type="InterPro" id="IPR046357">
    <property type="entry name" value="PPIase_dom_sf"/>
</dbReference>
<comment type="similarity">
    <text evidence="4">Belongs to the FKBP-type PPIase family.</text>
</comment>
<protein>
    <recommendedName>
        <fullName evidence="4">Peptidyl-prolyl cis-trans isomerase</fullName>
        <ecNumber evidence="4">5.2.1.8</ecNumber>
    </recommendedName>
</protein>
<keyword evidence="3 4" id="KW-0413">Isomerase</keyword>
<dbReference type="Pfam" id="PF00254">
    <property type="entry name" value="FKBP_C"/>
    <property type="match status" value="1"/>
</dbReference>
<evidence type="ECO:0000256" key="2">
    <source>
        <dbReference type="ARBA" id="ARBA00023110"/>
    </source>
</evidence>
<comment type="catalytic activity">
    <reaction evidence="1 3 4">
        <text>[protein]-peptidylproline (omega=180) = [protein]-peptidylproline (omega=0)</text>
        <dbReference type="Rhea" id="RHEA:16237"/>
        <dbReference type="Rhea" id="RHEA-COMP:10747"/>
        <dbReference type="Rhea" id="RHEA-COMP:10748"/>
        <dbReference type="ChEBI" id="CHEBI:83833"/>
        <dbReference type="ChEBI" id="CHEBI:83834"/>
        <dbReference type="EC" id="5.2.1.8"/>
    </reaction>
</comment>
<evidence type="ECO:0000256" key="1">
    <source>
        <dbReference type="ARBA" id="ARBA00000971"/>
    </source>
</evidence>
<dbReference type="EC" id="5.2.1.8" evidence="4"/>
<dbReference type="InterPro" id="IPR019869">
    <property type="entry name" value="Motility-assoc_PPIase_GldI"/>
</dbReference>
<accession>A0A506PII1</accession>
<dbReference type="Gene3D" id="3.10.50.40">
    <property type="match status" value="1"/>
</dbReference>
<evidence type="ECO:0000256" key="3">
    <source>
        <dbReference type="PROSITE-ProRule" id="PRU00277"/>
    </source>
</evidence>
<evidence type="ECO:0000313" key="6">
    <source>
        <dbReference type="EMBL" id="TPV32887.1"/>
    </source>
</evidence>
<keyword evidence="2 3" id="KW-0697">Rotamase</keyword>
<dbReference type="EMBL" id="VHIQ01000005">
    <property type="protein sequence ID" value="TPV32887.1"/>
    <property type="molecule type" value="Genomic_DNA"/>
</dbReference>
<evidence type="ECO:0000313" key="7">
    <source>
        <dbReference type="Proteomes" id="UP000317332"/>
    </source>
</evidence>
<dbReference type="GO" id="GO:0003755">
    <property type="term" value="F:peptidyl-prolyl cis-trans isomerase activity"/>
    <property type="evidence" value="ECO:0007669"/>
    <property type="project" value="UniProtKB-UniRule"/>
</dbReference>
<dbReference type="NCBIfam" id="TIGR03516">
    <property type="entry name" value="ppisom_GldI"/>
    <property type="match status" value="1"/>
</dbReference>
<dbReference type="Proteomes" id="UP000317332">
    <property type="component" value="Unassembled WGS sequence"/>
</dbReference>
<evidence type="ECO:0000256" key="4">
    <source>
        <dbReference type="RuleBase" id="RU003915"/>
    </source>
</evidence>
<sequence length="181" mass="20638">MKLFVYNLLIVILAFGCKSPEAREPISTASGSFIKESAERNIQLNKQQEAAFKDLMATMPETDFIASPNGFWYYYNNKIETDTITAKFGDLINYNYDIKDINGNMIYAEDEVSPKTYAMDQQELFTGLREGLKIMKPGETVTFYFPSNLAYGYYGDQKRIGINTPIICEVTVNNIKQTNHD</sequence>
<organism evidence="6 7">
    <name type="scientific">Paucihalobacter ruber</name>
    <dbReference type="NCBI Taxonomy" id="2567861"/>
    <lineage>
        <taxon>Bacteria</taxon>
        <taxon>Pseudomonadati</taxon>
        <taxon>Bacteroidota</taxon>
        <taxon>Flavobacteriia</taxon>
        <taxon>Flavobacteriales</taxon>
        <taxon>Flavobacteriaceae</taxon>
        <taxon>Paucihalobacter</taxon>
    </lineage>
</organism>